<comment type="caution">
    <text evidence="2">The sequence shown here is derived from an EMBL/GenBank/DDBJ whole genome shotgun (WGS) entry which is preliminary data.</text>
</comment>
<accession>A0A7J6SIX6</accession>
<organism evidence="2 3">
    <name type="scientific">Perkinsus olseni</name>
    <name type="common">Perkinsus atlanticus</name>
    <dbReference type="NCBI Taxonomy" id="32597"/>
    <lineage>
        <taxon>Eukaryota</taxon>
        <taxon>Sar</taxon>
        <taxon>Alveolata</taxon>
        <taxon>Perkinsozoa</taxon>
        <taxon>Perkinsea</taxon>
        <taxon>Perkinsida</taxon>
        <taxon>Perkinsidae</taxon>
        <taxon>Perkinsus</taxon>
    </lineage>
</organism>
<gene>
    <name evidence="2" type="ORF">FOZ62_001461</name>
</gene>
<feature type="non-terminal residue" evidence="2">
    <location>
        <position position="1"/>
    </location>
</feature>
<dbReference type="Proteomes" id="UP000574390">
    <property type="component" value="Unassembled WGS sequence"/>
</dbReference>
<evidence type="ECO:0000313" key="2">
    <source>
        <dbReference type="EMBL" id="KAF4732878.1"/>
    </source>
</evidence>
<dbReference type="EMBL" id="JABANM010014287">
    <property type="protein sequence ID" value="KAF4732878.1"/>
    <property type="molecule type" value="Genomic_DNA"/>
</dbReference>
<proteinExistence type="predicted"/>
<feature type="non-terminal residue" evidence="2">
    <location>
        <position position="262"/>
    </location>
</feature>
<reference evidence="2 3" key="1">
    <citation type="submission" date="2020-04" db="EMBL/GenBank/DDBJ databases">
        <title>Perkinsus olseni comparative genomics.</title>
        <authorList>
            <person name="Bogema D.R."/>
        </authorList>
    </citation>
    <scope>NUCLEOTIDE SEQUENCE [LARGE SCALE GENOMIC DNA]</scope>
    <source>
        <strain evidence="2">ATCC PRA-205</strain>
    </source>
</reference>
<evidence type="ECO:0000313" key="3">
    <source>
        <dbReference type="Proteomes" id="UP000574390"/>
    </source>
</evidence>
<name>A0A7J6SIX6_PEROL</name>
<feature type="region of interest" description="Disordered" evidence="1">
    <location>
        <begin position="36"/>
        <end position="63"/>
    </location>
</feature>
<evidence type="ECO:0000256" key="1">
    <source>
        <dbReference type="SAM" id="MobiDB-lite"/>
    </source>
</evidence>
<protein>
    <submittedName>
        <fullName evidence="2">Uncharacterized protein</fullName>
    </submittedName>
</protein>
<dbReference type="AlphaFoldDB" id="A0A7J6SIX6"/>
<sequence>LALQSWFQNEASVHLGTRESRRGSEVPHISIPEALSNSRPMTFDRHTAAGDLSSNRNRAKWRENESNATSMLMTSRPLYASGGYRHWSVTLHDLPSVSAAVGVTGTSPEDVQEFHPHTVPPPGSLIFPLKPEGASTERMVAKADKITIIVDDHHHKETQTISIVTNDKVTLMKDHPIDKSLGRQNLWGLILLDGGGWDVEISQKPTLPLEILHLVGSDPVPIKNIARGGAGGNRDASALKDSHSRGVNDILSMAASREIVGG</sequence>